<feature type="transmembrane region" description="Helical" evidence="2">
    <location>
        <begin position="378"/>
        <end position="401"/>
    </location>
</feature>
<feature type="compositionally biased region" description="Polar residues" evidence="1">
    <location>
        <begin position="1"/>
        <end position="13"/>
    </location>
</feature>
<evidence type="ECO:0000256" key="2">
    <source>
        <dbReference type="SAM" id="Phobius"/>
    </source>
</evidence>
<sequence length="402" mass="45014">MSSKSPLTPTSNCKSDKGMPSPSDGTSSNSSLLERFPLQILSSNTIPSDQHDSPTLIINAEIIGGGEVESSVLHTPLSTKSKSSTHNRKGGNNYDYINSYVINLDDDDSDGENEESEIDLENDASTIGHSTISSSQRQLDADSFVYSGYAGSVSAAPSELSFGYSVDEDVEALSIQKTKSHKKNKRSRRRGKTPRFVQDVEMKYFRDDDNDGDDSTNYTEDQSATDFSFTAMMKKQREKRRRTREESQKAHKATILSEFREFLSRNKRPVEEQKQTVNLKANDNIDLENDKNEEGGFQFTPTKIHGDVPWIVFQNDREEDLSTINGGGDSRCGGMTSIELQWTNIDNESKCDNFNREKNELKSSTNTNNMSSKRKHEIFYMALIAISIITLIVVVTVVVIYI</sequence>
<feature type="region of interest" description="Disordered" evidence="1">
    <location>
        <begin position="73"/>
        <end position="92"/>
    </location>
</feature>
<protein>
    <submittedName>
        <fullName evidence="3">Uncharacterized protein</fullName>
    </submittedName>
</protein>
<feature type="compositionally biased region" description="Low complexity" evidence="1">
    <location>
        <begin position="21"/>
        <end position="31"/>
    </location>
</feature>
<feature type="compositionally biased region" description="Polar residues" evidence="1">
    <location>
        <begin position="73"/>
        <end position="82"/>
    </location>
</feature>
<dbReference type="AlphaFoldDB" id="A0AAD3CYA2"/>
<feature type="region of interest" description="Disordered" evidence="1">
    <location>
        <begin position="1"/>
        <end position="32"/>
    </location>
</feature>
<feature type="compositionally biased region" description="Basic residues" evidence="1">
    <location>
        <begin position="178"/>
        <end position="193"/>
    </location>
</feature>
<comment type="caution">
    <text evidence="3">The sequence shown here is derived from an EMBL/GenBank/DDBJ whole genome shotgun (WGS) entry which is preliminary data.</text>
</comment>
<accession>A0AAD3CYA2</accession>
<keyword evidence="2" id="KW-0812">Transmembrane</keyword>
<feature type="compositionally biased region" description="Polar residues" evidence="1">
    <location>
        <begin position="215"/>
        <end position="228"/>
    </location>
</feature>
<evidence type="ECO:0000256" key="1">
    <source>
        <dbReference type="SAM" id="MobiDB-lite"/>
    </source>
</evidence>
<keyword evidence="4" id="KW-1185">Reference proteome</keyword>
<reference evidence="3 4" key="1">
    <citation type="journal article" date="2021" name="Sci. Rep.">
        <title>The genome of the diatom Chaetoceros tenuissimus carries an ancient integrated fragment of an extant virus.</title>
        <authorList>
            <person name="Hongo Y."/>
            <person name="Kimura K."/>
            <person name="Takaki Y."/>
            <person name="Yoshida Y."/>
            <person name="Baba S."/>
            <person name="Kobayashi G."/>
            <person name="Nagasaki K."/>
            <person name="Hano T."/>
            <person name="Tomaru Y."/>
        </authorList>
    </citation>
    <scope>NUCLEOTIDE SEQUENCE [LARGE SCALE GENOMIC DNA]</scope>
    <source>
        <strain evidence="3 4">NIES-3715</strain>
    </source>
</reference>
<dbReference type="EMBL" id="BLLK01000047">
    <property type="protein sequence ID" value="GFH54217.1"/>
    <property type="molecule type" value="Genomic_DNA"/>
</dbReference>
<gene>
    <name evidence="3" type="ORF">CTEN210_10693</name>
</gene>
<organism evidence="3 4">
    <name type="scientific">Chaetoceros tenuissimus</name>
    <dbReference type="NCBI Taxonomy" id="426638"/>
    <lineage>
        <taxon>Eukaryota</taxon>
        <taxon>Sar</taxon>
        <taxon>Stramenopiles</taxon>
        <taxon>Ochrophyta</taxon>
        <taxon>Bacillariophyta</taxon>
        <taxon>Coscinodiscophyceae</taxon>
        <taxon>Chaetocerotophycidae</taxon>
        <taxon>Chaetocerotales</taxon>
        <taxon>Chaetocerotaceae</taxon>
        <taxon>Chaetoceros</taxon>
    </lineage>
</organism>
<dbReference type="Proteomes" id="UP001054902">
    <property type="component" value="Unassembled WGS sequence"/>
</dbReference>
<evidence type="ECO:0000313" key="4">
    <source>
        <dbReference type="Proteomes" id="UP001054902"/>
    </source>
</evidence>
<evidence type="ECO:0000313" key="3">
    <source>
        <dbReference type="EMBL" id="GFH54217.1"/>
    </source>
</evidence>
<keyword evidence="2" id="KW-1133">Transmembrane helix</keyword>
<proteinExistence type="predicted"/>
<feature type="region of interest" description="Disordered" evidence="1">
    <location>
        <begin position="177"/>
        <end position="251"/>
    </location>
</feature>
<keyword evidence="2" id="KW-0472">Membrane</keyword>
<feature type="compositionally biased region" description="Basic and acidic residues" evidence="1">
    <location>
        <begin position="198"/>
        <end position="207"/>
    </location>
</feature>
<name>A0AAD3CYA2_9STRA</name>